<dbReference type="Proteomes" id="UP000501648">
    <property type="component" value="Chromosome"/>
</dbReference>
<dbReference type="RefSeq" id="WP_017454241.1">
    <property type="nucleotide sequence ID" value="NZ_CP008956.1"/>
</dbReference>
<evidence type="ECO:0000313" key="2">
    <source>
        <dbReference type="EMBL" id="QJQ00351.1"/>
    </source>
</evidence>
<protein>
    <submittedName>
        <fullName evidence="2">Uncharacterized protein</fullName>
    </submittedName>
</protein>
<dbReference type="AlphaFoldDB" id="A0A6M3ZPM2"/>
<organism evidence="2 3">
    <name type="scientific">Herbaspirillum rubrisubalbicans Os34</name>
    <dbReference type="NCBI Taxonomy" id="1235827"/>
    <lineage>
        <taxon>Bacteria</taxon>
        <taxon>Pseudomonadati</taxon>
        <taxon>Pseudomonadota</taxon>
        <taxon>Betaproteobacteria</taxon>
        <taxon>Burkholderiales</taxon>
        <taxon>Oxalobacteraceae</taxon>
        <taxon>Herbaspirillum</taxon>
    </lineage>
</organism>
<sequence>MSINSISTVYHGKEPVGGPQPPKKPAVNFTDVLNSVGQAAQLAQSTTSLPGSTETSPFTTTPNRRV</sequence>
<proteinExistence type="predicted"/>
<evidence type="ECO:0000313" key="3">
    <source>
        <dbReference type="Proteomes" id="UP000501648"/>
    </source>
</evidence>
<gene>
    <name evidence="2" type="ORF">C798_08920</name>
</gene>
<reference evidence="2 3" key="1">
    <citation type="journal article" date="2012" name="J. Bacteriol.">
        <title>Genome sequence of the pathogenic Herbaspirillum seropedicae strain Os34, isolated from rice roots.</title>
        <authorList>
            <person name="Ye W."/>
            <person name="Ye S."/>
            <person name="Liu J."/>
            <person name="Chang S."/>
            <person name="Chen M."/>
            <person name="Zhu B."/>
            <person name="Guo L."/>
            <person name="An Q."/>
        </authorList>
    </citation>
    <scope>NUCLEOTIDE SEQUENCE [LARGE SCALE GENOMIC DNA]</scope>
    <source>
        <strain evidence="2 3">Os34</strain>
    </source>
</reference>
<name>A0A6M3ZPM2_9BURK</name>
<dbReference type="EMBL" id="CP008956">
    <property type="protein sequence ID" value="QJQ00351.1"/>
    <property type="molecule type" value="Genomic_DNA"/>
</dbReference>
<evidence type="ECO:0000256" key="1">
    <source>
        <dbReference type="SAM" id="MobiDB-lite"/>
    </source>
</evidence>
<accession>A0A6M3ZPM2</accession>
<feature type="region of interest" description="Disordered" evidence="1">
    <location>
        <begin position="41"/>
        <end position="66"/>
    </location>
</feature>
<feature type="region of interest" description="Disordered" evidence="1">
    <location>
        <begin position="1"/>
        <end position="28"/>
    </location>
</feature>